<feature type="domain" description="Thiol:disulfide interchange protein DsbD N-terminal" evidence="2">
    <location>
        <begin position="45"/>
        <end position="148"/>
    </location>
</feature>
<sequence>MQSRFLLTVLIASLTFAAFAGQSKAAQSDWSEGERSRLRLIAAPVDGEVMAGIEIELEPGWHTYWRSPGDVGIPPRFDFSGSENLRSAQVLYPAPERYDDGTSISAVYFDRAALPVVVTADDPAKPVVLKLSAFYGVCKDVCIPADGAATLTIDPQPQDDPRSRIALKEAVAELPQQGPTAGLAVANPQLDGSDMTIKVVAERAKDHAPALFAEAPDGAYLPVPELGTHEGADFIYHLRFSSPEEAEAMSGKKLRFTLVSGGDAIEQSMKLP</sequence>
<keyword evidence="4" id="KW-1185">Reference proteome</keyword>
<dbReference type="InterPro" id="IPR028250">
    <property type="entry name" value="DsbDN"/>
</dbReference>
<reference evidence="3 4" key="1">
    <citation type="submission" date="2023-07" db="EMBL/GenBank/DDBJ databases">
        <title>Genomic Encyclopedia of Type Strains, Phase IV (KMG-IV): sequencing the most valuable type-strain genomes for metagenomic binning, comparative biology and taxonomic classification.</title>
        <authorList>
            <person name="Goeker M."/>
        </authorList>
    </citation>
    <scope>NUCLEOTIDE SEQUENCE [LARGE SCALE GENOMIC DNA]</scope>
    <source>
        <strain evidence="3 4">DSM 11549</strain>
    </source>
</reference>
<evidence type="ECO:0000313" key="4">
    <source>
        <dbReference type="Proteomes" id="UP001230253"/>
    </source>
</evidence>
<dbReference type="EMBL" id="JAUSUK010000001">
    <property type="protein sequence ID" value="MDQ0324823.1"/>
    <property type="molecule type" value="Genomic_DNA"/>
</dbReference>
<feature type="chain" id="PRO_5046116902" evidence="1">
    <location>
        <begin position="21"/>
        <end position="272"/>
    </location>
</feature>
<evidence type="ECO:0000313" key="3">
    <source>
        <dbReference type="EMBL" id="MDQ0324823.1"/>
    </source>
</evidence>
<evidence type="ECO:0000259" key="2">
    <source>
        <dbReference type="Pfam" id="PF11412"/>
    </source>
</evidence>
<gene>
    <name evidence="3" type="ORF">J2R99_000672</name>
</gene>
<accession>A0ABU0C2T0</accession>
<proteinExistence type="predicted"/>
<comment type="caution">
    <text evidence="3">The sequence shown here is derived from an EMBL/GenBank/DDBJ whole genome shotgun (WGS) entry which is preliminary data.</text>
</comment>
<dbReference type="Pfam" id="PF11412">
    <property type="entry name" value="DsbD_N"/>
    <property type="match status" value="1"/>
</dbReference>
<dbReference type="Proteomes" id="UP001230253">
    <property type="component" value="Unassembled WGS sequence"/>
</dbReference>
<name>A0ABU0C2T0_9BRAD</name>
<protein>
    <submittedName>
        <fullName evidence="3">DsbC/DsbD-like thiol-disulfide interchange protein</fullName>
    </submittedName>
</protein>
<organism evidence="3 4">
    <name type="scientific">Rhodopseudomonas julia</name>
    <dbReference type="NCBI Taxonomy" id="200617"/>
    <lineage>
        <taxon>Bacteria</taxon>
        <taxon>Pseudomonadati</taxon>
        <taxon>Pseudomonadota</taxon>
        <taxon>Alphaproteobacteria</taxon>
        <taxon>Hyphomicrobiales</taxon>
        <taxon>Nitrobacteraceae</taxon>
        <taxon>Rhodopseudomonas</taxon>
    </lineage>
</organism>
<feature type="signal peptide" evidence="1">
    <location>
        <begin position="1"/>
        <end position="20"/>
    </location>
</feature>
<dbReference type="RefSeq" id="WP_307153080.1">
    <property type="nucleotide sequence ID" value="NZ_JAUSUK010000001.1"/>
</dbReference>
<evidence type="ECO:0000256" key="1">
    <source>
        <dbReference type="SAM" id="SignalP"/>
    </source>
</evidence>
<keyword evidence="1" id="KW-0732">Signal</keyword>